<accession>A0ABS7NIF6</accession>
<evidence type="ECO:0000256" key="1">
    <source>
        <dbReference type="SAM" id="Coils"/>
    </source>
</evidence>
<proteinExistence type="predicted"/>
<evidence type="ECO:0000256" key="3">
    <source>
        <dbReference type="SAM" id="Phobius"/>
    </source>
</evidence>
<keyword evidence="1" id="KW-0175">Coiled coil</keyword>
<feature type="coiled-coil region" evidence="1">
    <location>
        <begin position="273"/>
        <end position="337"/>
    </location>
</feature>
<feature type="compositionally biased region" description="Low complexity" evidence="2">
    <location>
        <begin position="33"/>
        <end position="43"/>
    </location>
</feature>
<dbReference type="EMBL" id="JAHVJA010000008">
    <property type="protein sequence ID" value="MBY6140989.1"/>
    <property type="molecule type" value="Genomic_DNA"/>
</dbReference>
<feature type="transmembrane region" description="Helical" evidence="3">
    <location>
        <begin position="104"/>
        <end position="126"/>
    </location>
</feature>
<dbReference type="Proteomes" id="UP000766629">
    <property type="component" value="Unassembled WGS sequence"/>
</dbReference>
<evidence type="ECO:0000313" key="4">
    <source>
        <dbReference type="EMBL" id="MBY6140989.1"/>
    </source>
</evidence>
<keyword evidence="4" id="KW-0813">Transport</keyword>
<feature type="transmembrane region" description="Helical" evidence="3">
    <location>
        <begin position="440"/>
        <end position="462"/>
    </location>
</feature>
<feature type="coiled-coil region" evidence="1">
    <location>
        <begin position="60"/>
        <end position="87"/>
    </location>
</feature>
<reference evidence="4 5" key="1">
    <citation type="submission" date="2021-06" db="EMBL/GenBank/DDBJ databases">
        <title>50 bacteria genomes isolated from Dapeng, Shenzhen, China.</title>
        <authorList>
            <person name="Zheng W."/>
            <person name="Yu S."/>
            <person name="Huang Y."/>
        </authorList>
    </citation>
    <scope>NUCLEOTIDE SEQUENCE [LARGE SCALE GENOMIC DNA]</scope>
    <source>
        <strain evidence="4 5">DP1N14-2</strain>
    </source>
</reference>
<dbReference type="PANTHER" id="PTHR32309:SF13">
    <property type="entry name" value="FERRIC ENTEROBACTIN TRANSPORT PROTEIN FEPE"/>
    <property type="match status" value="1"/>
</dbReference>
<keyword evidence="3" id="KW-0812">Transmembrane</keyword>
<keyword evidence="5" id="KW-1185">Reference proteome</keyword>
<dbReference type="InterPro" id="IPR050445">
    <property type="entry name" value="Bact_polysacc_biosynth/exp"/>
</dbReference>
<dbReference type="PANTHER" id="PTHR32309">
    <property type="entry name" value="TYROSINE-PROTEIN KINASE"/>
    <property type="match status" value="1"/>
</dbReference>
<keyword evidence="4" id="KW-0762">Sugar transport</keyword>
<gene>
    <name evidence="4" type="ORF">KUV26_16235</name>
</gene>
<protein>
    <submittedName>
        <fullName evidence="4">Sugar transporter</fullName>
    </submittedName>
</protein>
<organism evidence="4 5">
    <name type="scientific">Leisingera daeponensis</name>
    <dbReference type="NCBI Taxonomy" id="405746"/>
    <lineage>
        <taxon>Bacteria</taxon>
        <taxon>Pseudomonadati</taxon>
        <taxon>Pseudomonadota</taxon>
        <taxon>Alphaproteobacteria</taxon>
        <taxon>Rhodobacterales</taxon>
        <taxon>Roseobacteraceae</taxon>
        <taxon>Leisingera</taxon>
    </lineage>
</organism>
<sequence>MTQDRPAAQRTAAAQFRSGRKGAEGKSSGSGGPSPEDPAAAGPELALKAKPGPVNLKEKVARQKRRIGRLLARAETAEAELEAIKQQQPAFPIARAAHMKRRHWGLIASFALLVLAPLAAAVFYLFAIAEDQYASTAGFTVRSQDSTGANDLLGGLASFTGNSTASDSDILYEFIQSQEMVAAVEARTGLSTHFASRWPGDWVFALWPGASLEDLTWYWQRVVRIAYDSGSGLTEVQVTAFDAQMAQAITRAIVEESQTRINALNEQARTDAMRYAEADLAEALERLKAAREALTRFRTRTRIVDPEADIQARMGVMNNLQQQLAEALIEYDLLAGTVPAGDVRLNKAQQKIEVIRGRIDIERQTFASSNTDTGGVGEDYPTLISEFERLTVDREFAEETYRAALAALELARDEAARQSRYLATYITPTLATEAEYPRRYVLSALTGLFLLLVWAIGALIFYSVRDRS</sequence>
<evidence type="ECO:0000256" key="2">
    <source>
        <dbReference type="SAM" id="MobiDB-lite"/>
    </source>
</evidence>
<feature type="region of interest" description="Disordered" evidence="2">
    <location>
        <begin position="1"/>
        <end position="52"/>
    </location>
</feature>
<keyword evidence="3" id="KW-1133">Transmembrane helix</keyword>
<dbReference type="RefSeq" id="WP_222509100.1">
    <property type="nucleotide sequence ID" value="NZ_JAHVJA010000008.1"/>
</dbReference>
<keyword evidence="3" id="KW-0472">Membrane</keyword>
<name>A0ABS7NIF6_9RHOB</name>
<evidence type="ECO:0000313" key="5">
    <source>
        <dbReference type="Proteomes" id="UP000766629"/>
    </source>
</evidence>
<comment type="caution">
    <text evidence="4">The sequence shown here is derived from an EMBL/GenBank/DDBJ whole genome shotgun (WGS) entry which is preliminary data.</text>
</comment>